<sequence>MMHLLTSLRLILILTSWVVSQKVEIIRKFNGLVNDGERGVIAVKTSGDPIDSCIWTNPKGTSYEIGRGSSTTGTVDISERSSLCKLTLNSVNAQNDNGKWSVEVRGKCDFFSKTNSYSIYSGASPLTFKNLNIDNSSAVHFISAPLKISPKAHSSEEEAGFENLKISGKDGCANVAEEDLNLTVVNSNDFEVTPAQDKVYVLQGSPTSLTMRCNTDFTGCKANINRRTVVEMINQERTCGSFEDAKLCLEYYYDRTDNIYSCILLIDRFNSKHEGRWELELSHRVGRRDEFKSNFIDLSQADIPNSVKMTYDNSKIEYPSVTGKRNIEELKFGEGDTARVECSVLGGNPEPSPILQMNRNKFMRLKNVDSCRNPPRGEICQEFEFQVLKEYDRQELQCGFTMPLFDLSAREQESKRATATVSLGRGGRIDDADDLRLVGTSGTKIKVCAKDLRIGDRYSLEVQFETSSRPFEVEWEMAYLTRSAVIVRYNSESSGYRNIRYRIDGRDKYTAIIEINRVSSSDIDDDHLVMIENDARVKRDFIVDLSNSPNCDGVETGPCKFGDRGCLCNRNRDKCCDDARGCREKCCFICNPRSDKYCECDGDLCCDNGPNCRGEFCCKKKEETTKGCDPFKDGRDCICDVRREHCCLLTRSCTGPNCCEECDERNDSKCLICLRDQCYKTKGSIIGGDNDTSIKEKVSDLFIDSCLDLSKIILSKYNPDGTDRRTGTSERVFRRELADFFETVRCTSFDKALLSKLEKPSNENLASVFFGENFVPLSGGGLLNPNSPVATFKSALSTSQAASTTVSSITKQA</sequence>
<feature type="non-terminal residue" evidence="2">
    <location>
        <position position="813"/>
    </location>
</feature>
<evidence type="ECO:0000313" key="2">
    <source>
        <dbReference type="EMBL" id="CDW22729.1"/>
    </source>
</evidence>
<protein>
    <submittedName>
        <fullName evidence="2">Uncharacterized protein</fullName>
    </submittedName>
</protein>
<reference evidence="2" key="1">
    <citation type="submission" date="2014-05" db="EMBL/GenBank/DDBJ databases">
        <authorList>
            <person name="Chronopoulou M."/>
        </authorList>
    </citation>
    <scope>NUCLEOTIDE SEQUENCE</scope>
    <source>
        <tissue evidence="2">Whole organism</tissue>
    </source>
</reference>
<accession>A0A0K2T9F8</accession>
<dbReference type="AlphaFoldDB" id="A0A0K2T9F8"/>
<feature type="signal peptide" evidence="1">
    <location>
        <begin position="1"/>
        <end position="20"/>
    </location>
</feature>
<organism evidence="2">
    <name type="scientific">Lepeophtheirus salmonis</name>
    <name type="common">Salmon louse</name>
    <name type="synonym">Caligus salmonis</name>
    <dbReference type="NCBI Taxonomy" id="72036"/>
    <lineage>
        <taxon>Eukaryota</taxon>
        <taxon>Metazoa</taxon>
        <taxon>Ecdysozoa</taxon>
        <taxon>Arthropoda</taxon>
        <taxon>Crustacea</taxon>
        <taxon>Multicrustacea</taxon>
        <taxon>Hexanauplia</taxon>
        <taxon>Copepoda</taxon>
        <taxon>Siphonostomatoida</taxon>
        <taxon>Caligidae</taxon>
        <taxon>Lepeophtheirus</taxon>
    </lineage>
</organism>
<dbReference type="EMBL" id="HACA01005368">
    <property type="protein sequence ID" value="CDW22729.1"/>
    <property type="molecule type" value="Transcribed_RNA"/>
</dbReference>
<proteinExistence type="predicted"/>
<keyword evidence="1" id="KW-0732">Signal</keyword>
<name>A0A0K2T9F8_LEPSM</name>
<feature type="chain" id="PRO_5005487581" evidence="1">
    <location>
        <begin position="21"/>
        <end position="813"/>
    </location>
</feature>
<evidence type="ECO:0000256" key="1">
    <source>
        <dbReference type="SAM" id="SignalP"/>
    </source>
</evidence>